<dbReference type="Proteomes" id="UP000887013">
    <property type="component" value="Unassembled WGS sequence"/>
</dbReference>
<name>A0A8X6QAJ3_NEPPI</name>
<proteinExistence type="predicted"/>
<reference evidence="1" key="1">
    <citation type="submission" date="2020-08" db="EMBL/GenBank/DDBJ databases">
        <title>Multicomponent nature underlies the extraordinary mechanical properties of spider dragline silk.</title>
        <authorList>
            <person name="Kono N."/>
            <person name="Nakamura H."/>
            <person name="Mori M."/>
            <person name="Yoshida Y."/>
            <person name="Ohtoshi R."/>
            <person name="Malay A.D."/>
            <person name="Moran D.A.P."/>
            <person name="Tomita M."/>
            <person name="Numata K."/>
            <person name="Arakawa K."/>
        </authorList>
    </citation>
    <scope>NUCLEOTIDE SEQUENCE</scope>
</reference>
<evidence type="ECO:0000313" key="1">
    <source>
        <dbReference type="EMBL" id="GFU03919.1"/>
    </source>
</evidence>
<protein>
    <submittedName>
        <fullName evidence="1">Uncharacterized protein</fullName>
    </submittedName>
</protein>
<sequence>MSLSAIFATAGQVSIEMEKFSNEFLKQFEYKFFREPSQDNARVLEWLLKTPDLVLSGCKIISYRRSSILTAVGTILTYGLLIVNTEVRTIES</sequence>
<dbReference type="EMBL" id="BMAW01123577">
    <property type="protein sequence ID" value="GFU03919.1"/>
    <property type="molecule type" value="Genomic_DNA"/>
</dbReference>
<gene>
    <name evidence="1" type="primary">AVEN_69232_1</name>
    <name evidence="1" type="ORF">NPIL_398311</name>
</gene>
<organism evidence="1 2">
    <name type="scientific">Nephila pilipes</name>
    <name type="common">Giant wood spider</name>
    <name type="synonym">Nephila maculata</name>
    <dbReference type="NCBI Taxonomy" id="299642"/>
    <lineage>
        <taxon>Eukaryota</taxon>
        <taxon>Metazoa</taxon>
        <taxon>Ecdysozoa</taxon>
        <taxon>Arthropoda</taxon>
        <taxon>Chelicerata</taxon>
        <taxon>Arachnida</taxon>
        <taxon>Araneae</taxon>
        <taxon>Araneomorphae</taxon>
        <taxon>Entelegynae</taxon>
        <taxon>Araneoidea</taxon>
        <taxon>Nephilidae</taxon>
        <taxon>Nephila</taxon>
    </lineage>
</organism>
<evidence type="ECO:0000313" key="2">
    <source>
        <dbReference type="Proteomes" id="UP000887013"/>
    </source>
</evidence>
<dbReference type="AlphaFoldDB" id="A0A8X6QAJ3"/>
<dbReference type="OrthoDB" id="6422435at2759"/>
<comment type="caution">
    <text evidence="1">The sequence shown here is derived from an EMBL/GenBank/DDBJ whole genome shotgun (WGS) entry which is preliminary data.</text>
</comment>
<keyword evidence="2" id="KW-1185">Reference proteome</keyword>
<accession>A0A8X6QAJ3</accession>